<sequence>MLLMRHSEAGFGITGSDIDRSLTHAGMADSRAAGTWLADEVGPVDLVLCSSSARTRQTWRGMTAGGASGTEVSELEEIYDGGADDLLDLVHGIPDSVRTALVLGHSPGIPTLAHRLAADGSGSDDTRRAFGHGFPTSTIVRLAVDRSWIDLDAGQADLVTVVTPRA</sequence>
<name>A0ABQ6HLX2_9MICO</name>
<accession>A0ABQ6HLX2</accession>
<dbReference type="InterPro" id="IPR029033">
    <property type="entry name" value="His_PPase_superfam"/>
</dbReference>
<dbReference type="InterPro" id="IPR013078">
    <property type="entry name" value="His_Pase_superF_clade-1"/>
</dbReference>
<dbReference type="Pfam" id="PF00300">
    <property type="entry name" value="His_Phos_1"/>
    <property type="match status" value="1"/>
</dbReference>
<dbReference type="CDD" id="cd07067">
    <property type="entry name" value="HP_PGM_like"/>
    <property type="match status" value="1"/>
</dbReference>
<gene>
    <name evidence="1" type="ORF">GCM10025862_11510</name>
</gene>
<dbReference type="Gene3D" id="3.40.50.1240">
    <property type="entry name" value="Phosphoglycerate mutase-like"/>
    <property type="match status" value="1"/>
</dbReference>
<protein>
    <submittedName>
        <fullName evidence="1">Phosphohistidine phosphatase</fullName>
    </submittedName>
</protein>
<evidence type="ECO:0000313" key="2">
    <source>
        <dbReference type="Proteomes" id="UP001157109"/>
    </source>
</evidence>
<organism evidence="1 2">
    <name type="scientific">Arsenicicoccus piscis</name>
    <dbReference type="NCBI Taxonomy" id="673954"/>
    <lineage>
        <taxon>Bacteria</taxon>
        <taxon>Bacillati</taxon>
        <taxon>Actinomycetota</taxon>
        <taxon>Actinomycetes</taxon>
        <taxon>Micrococcales</taxon>
        <taxon>Intrasporangiaceae</taxon>
        <taxon>Arsenicicoccus</taxon>
    </lineage>
</organism>
<keyword evidence="2" id="KW-1185">Reference proteome</keyword>
<proteinExistence type="predicted"/>
<reference evidence="2" key="1">
    <citation type="journal article" date="2019" name="Int. J. Syst. Evol. Microbiol.">
        <title>The Global Catalogue of Microorganisms (GCM) 10K type strain sequencing project: providing services to taxonomists for standard genome sequencing and annotation.</title>
        <authorList>
            <consortium name="The Broad Institute Genomics Platform"/>
            <consortium name="The Broad Institute Genome Sequencing Center for Infectious Disease"/>
            <person name="Wu L."/>
            <person name="Ma J."/>
        </authorList>
    </citation>
    <scope>NUCLEOTIDE SEQUENCE [LARGE SCALE GENOMIC DNA]</scope>
    <source>
        <strain evidence="2">NBRC 105830</strain>
    </source>
</reference>
<dbReference type="EMBL" id="BSUJ01000001">
    <property type="protein sequence ID" value="GMA19130.1"/>
    <property type="molecule type" value="Genomic_DNA"/>
</dbReference>
<comment type="caution">
    <text evidence="1">The sequence shown here is derived from an EMBL/GenBank/DDBJ whole genome shotgun (WGS) entry which is preliminary data.</text>
</comment>
<dbReference type="SUPFAM" id="SSF53254">
    <property type="entry name" value="Phosphoglycerate mutase-like"/>
    <property type="match status" value="1"/>
</dbReference>
<evidence type="ECO:0000313" key="1">
    <source>
        <dbReference type="EMBL" id="GMA19130.1"/>
    </source>
</evidence>
<dbReference type="Proteomes" id="UP001157109">
    <property type="component" value="Unassembled WGS sequence"/>
</dbReference>